<organism evidence="2 3">
    <name type="scientific">Lactuca saligna</name>
    <name type="common">Willowleaf lettuce</name>
    <dbReference type="NCBI Taxonomy" id="75948"/>
    <lineage>
        <taxon>Eukaryota</taxon>
        <taxon>Viridiplantae</taxon>
        <taxon>Streptophyta</taxon>
        <taxon>Embryophyta</taxon>
        <taxon>Tracheophyta</taxon>
        <taxon>Spermatophyta</taxon>
        <taxon>Magnoliopsida</taxon>
        <taxon>eudicotyledons</taxon>
        <taxon>Gunneridae</taxon>
        <taxon>Pentapetalae</taxon>
        <taxon>asterids</taxon>
        <taxon>campanulids</taxon>
        <taxon>Asterales</taxon>
        <taxon>Asteraceae</taxon>
        <taxon>Cichorioideae</taxon>
        <taxon>Cichorieae</taxon>
        <taxon>Lactucinae</taxon>
        <taxon>Lactuca</taxon>
    </lineage>
</organism>
<dbReference type="InterPro" id="IPR033762">
    <property type="entry name" value="MCM_OB"/>
</dbReference>
<proteinExistence type="predicted"/>
<dbReference type="SUPFAM" id="SSF50249">
    <property type="entry name" value="Nucleic acid-binding proteins"/>
    <property type="match status" value="1"/>
</dbReference>
<keyword evidence="3" id="KW-1185">Reference proteome</keyword>
<dbReference type="Gene3D" id="2.40.50.140">
    <property type="entry name" value="Nucleic acid-binding proteins"/>
    <property type="match status" value="1"/>
</dbReference>
<dbReference type="Pfam" id="PF17207">
    <property type="entry name" value="MCM_OB"/>
    <property type="match status" value="1"/>
</dbReference>
<sequence>MRSESYAVPDIHRSNNTKFQGYACSYMAHCCLLPFYDIFAPGAVLKLLKKQDVPTGELPRNMLLSVDKQLVQTIVPDTRLTIMGFYSIFQASKTSTSHKGVIAIRQPYIRVVGIEETNEATI</sequence>
<dbReference type="InterPro" id="IPR012340">
    <property type="entry name" value="NA-bd_OB-fold"/>
</dbReference>
<reference evidence="2" key="1">
    <citation type="submission" date="2023-04" db="EMBL/GenBank/DDBJ databases">
        <authorList>
            <person name="Vijverberg K."/>
            <person name="Xiong W."/>
            <person name="Schranz E."/>
        </authorList>
    </citation>
    <scope>NUCLEOTIDE SEQUENCE</scope>
</reference>
<gene>
    <name evidence="2" type="ORF">LSALG_LOCUS4841</name>
</gene>
<dbReference type="Proteomes" id="UP001177003">
    <property type="component" value="Chromosome 0"/>
</dbReference>
<accession>A0AA35Y9Y6</accession>
<protein>
    <recommendedName>
        <fullName evidence="1">MCM OB domain-containing protein</fullName>
    </recommendedName>
</protein>
<feature type="domain" description="MCM OB" evidence="1">
    <location>
        <begin position="50"/>
        <end position="89"/>
    </location>
</feature>
<dbReference type="AlphaFoldDB" id="A0AA35Y9Y6"/>
<evidence type="ECO:0000313" key="3">
    <source>
        <dbReference type="Proteomes" id="UP001177003"/>
    </source>
</evidence>
<evidence type="ECO:0000259" key="1">
    <source>
        <dbReference type="Pfam" id="PF17207"/>
    </source>
</evidence>
<evidence type="ECO:0000313" key="2">
    <source>
        <dbReference type="EMBL" id="CAI9264181.1"/>
    </source>
</evidence>
<name>A0AA35Y9Y6_LACSI</name>
<dbReference type="EMBL" id="OX465086">
    <property type="protein sequence ID" value="CAI9264181.1"/>
    <property type="molecule type" value="Genomic_DNA"/>
</dbReference>